<dbReference type="EMBL" id="MBFE02000006">
    <property type="protein sequence ID" value="MUO42375.1"/>
    <property type="molecule type" value="Genomic_DNA"/>
</dbReference>
<evidence type="ECO:0000313" key="3">
    <source>
        <dbReference type="Proteomes" id="UP000179454"/>
    </source>
</evidence>
<keyword evidence="3" id="KW-1185">Reference proteome</keyword>
<reference evidence="3 4" key="1">
    <citation type="submission" date="2019-11" db="EMBL/GenBank/DDBJ databases">
        <title>Whole-genome sequencing of Allorhizobium vitis.</title>
        <authorList>
            <person name="Gan H.M."/>
            <person name="Savka M.A."/>
        </authorList>
    </citation>
    <scope>NUCLEOTIDE SEQUENCE [LARGE SCALE GENOMIC DNA]</scope>
    <source>
        <strain evidence="2 4">RF2/1</strain>
        <strain evidence="1 3">T1/7</strain>
    </source>
</reference>
<evidence type="ECO:0008006" key="5">
    <source>
        <dbReference type="Google" id="ProtNLM"/>
    </source>
</evidence>
<evidence type="ECO:0000313" key="4">
    <source>
        <dbReference type="Proteomes" id="UP000179536"/>
    </source>
</evidence>
<evidence type="ECO:0000313" key="2">
    <source>
        <dbReference type="EMBL" id="MUP10711.1"/>
    </source>
</evidence>
<comment type="caution">
    <text evidence="2">The sequence shown here is derived from an EMBL/GenBank/DDBJ whole genome shotgun (WGS) entry which is preliminary data.</text>
</comment>
<proteinExistence type="predicted"/>
<evidence type="ECO:0000313" key="1">
    <source>
        <dbReference type="EMBL" id="MUO42375.1"/>
    </source>
</evidence>
<dbReference type="Proteomes" id="UP000179454">
    <property type="component" value="Unassembled WGS sequence"/>
</dbReference>
<name>A0ABD6H9B3_AGRVI</name>
<gene>
    <name evidence="2" type="ORF">BBK91_012595</name>
    <name evidence="1" type="ORF">BBL17_011340</name>
</gene>
<dbReference type="Proteomes" id="UP000179536">
    <property type="component" value="Unassembled WGS sequence"/>
</dbReference>
<dbReference type="AlphaFoldDB" id="A0ABD6H9B3"/>
<dbReference type="RefSeq" id="WP_015916592.1">
    <property type="nucleotide sequence ID" value="NZ_AP023279.1"/>
</dbReference>
<dbReference type="EMBL" id="MBFA02000007">
    <property type="protein sequence ID" value="MUP10711.1"/>
    <property type="molecule type" value="Genomic_DNA"/>
</dbReference>
<sequence>MNSIAVDYEKLTREKARLVILQELAKQTNESLSSPFFDGALRLSAIYQDLPWVNQQIEYLRNLSAVKVLDVDEDVKIATLTDHGKRHLDREITIQGVQRPRRPGI</sequence>
<accession>A0ABD6H9B3</accession>
<organism evidence="2 4">
    <name type="scientific">Agrobacterium vitis</name>
    <name type="common">Rhizobium vitis</name>
    <dbReference type="NCBI Taxonomy" id="373"/>
    <lineage>
        <taxon>Bacteria</taxon>
        <taxon>Pseudomonadati</taxon>
        <taxon>Pseudomonadota</taxon>
        <taxon>Alphaproteobacteria</taxon>
        <taxon>Hyphomicrobiales</taxon>
        <taxon>Rhizobiaceae</taxon>
        <taxon>Rhizobium/Agrobacterium group</taxon>
        <taxon>Agrobacterium</taxon>
    </lineage>
</organism>
<protein>
    <recommendedName>
        <fullName evidence="5">ArsR family transcriptional regulator</fullName>
    </recommendedName>
</protein>